<reference evidence="3 4" key="1">
    <citation type="submission" date="2024-02" db="EMBL/GenBank/DDBJ databases">
        <title>Rhodopirellula caenicola NBRC 110016.</title>
        <authorList>
            <person name="Ichikawa N."/>
            <person name="Katano-Makiyama Y."/>
            <person name="Hidaka K."/>
        </authorList>
    </citation>
    <scope>NUCLEOTIDE SEQUENCE [LARGE SCALE GENOMIC DNA]</scope>
    <source>
        <strain evidence="3 4">NBRC 110016</strain>
    </source>
</reference>
<dbReference type="SMART" id="SM00098">
    <property type="entry name" value="alkPPc"/>
    <property type="match status" value="1"/>
</dbReference>
<dbReference type="PANTHER" id="PTHR11596:SF5">
    <property type="entry name" value="ALKALINE PHOSPHATASE"/>
    <property type="match status" value="1"/>
</dbReference>
<evidence type="ECO:0000256" key="2">
    <source>
        <dbReference type="SAM" id="SignalP"/>
    </source>
</evidence>
<dbReference type="InterPro" id="IPR001952">
    <property type="entry name" value="Alkaline_phosphatase"/>
</dbReference>
<accession>A0ABP9VZI8</accession>
<feature type="chain" id="PRO_5045982782" description="Alkaline phosphatase" evidence="2">
    <location>
        <begin position="21"/>
        <end position="578"/>
    </location>
</feature>
<feature type="signal peptide" evidence="2">
    <location>
        <begin position="1"/>
        <end position="20"/>
    </location>
</feature>
<dbReference type="SUPFAM" id="SSF53649">
    <property type="entry name" value="Alkaline phosphatase-like"/>
    <property type="match status" value="1"/>
</dbReference>
<dbReference type="Pfam" id="PF00245">
    <property type="entry name" value="Alk_phosphatase"/>
    <property type="match status" value="1"/>
</dbReference>
<dbReference type="EMBL" id="BAABRO010000024">
    <property type="protein sequence ID" value="GAA5510542.1"/>
    <property type="molecule type" value="Genomic_DNA"/>
</dbReference>
<dbReference type="RefSeq" id="WP_345688540.1">
    <property type="nucleotide sequence ID" value="NZ_BAABRO010000024.1"/>
</dbReference>
<keyword evidence="4" id="KW-1185">Reference proteome</keyword>
<dbReference type="CDD" id="cd16012">
    <property type="entry name" value="ALP"/>
    <property type="match status" value="1"/>
</dbReference>
<name>A0ABP9VZI8_9BACT</name>
<gene>
    <name evidence="3" type="ORF">Rcae01_06051</name>
</gene>
<evidence type="ECO:0000313" key="4">
    <source>
        <dbReference type="Proteomes" id="UP001416858"/>
    </source>
</evidence>
<dbReference type="InterPro" id="IPR017850">
    <property type="entry name" value="Alkaline_phosphatase_core_sf"/>
</dbReference>
<organism evidence="3 4">
    <name type="scientific">Novipirellula caenicola</name>
    <dbReference type="NCBI Taxonomy" id="1536901"/>
    <lineage>
        <taxon>Bacteria</taxon>
        <taxon>Pseudomonadati</taxon>
        <taxon>Planctomycetota</taxon>
        <taxon>Planctomycetia</taxon>
        <taxon>Pirellulales</taxon>
        <taxon>Pirellulaceae</taxon>
        <taxon>Novipirellula</taxon>
    </lineage>
</organism>
<keyword evidence="1" id="KW-0597">Phosphoprotein</keyword>
<sequence length="578" mass="62521">MRFFSLPVCFALIAASSAGAIPTCCGKDSAATVAVTAEASPKSSSQPRATNPALPRVDTMRELQSEAIKKQSADWGHWGHIPSRYSTWLNHSNRLIPIYTFGITLDPLREEGSVYSDPARLEKLYGKVPTNTVNPTAAYFDQTDVYRLQKKAIEQGRKNIILFVFDGMDWQTTRAAAIYKSGRVGYDTGRGDVLSFQNYRGTKTDFGYFCTSPRLGGTKFDVNSQVVLGGGKDASGGFNVKRGGAYPWLEQSNSDYLLGLDRSEPHSVTDSAASAVSMTAGVKTYNGSINYTVDGEHIVPIARELQPQGFQIGVVTNVPLSHATPGAAYANNVARYDYQDIARDMVGLRSASHRDHPLQGIDVIISGGWGEGKDKDAAQGDNFAQGNPYFHQTDLHAIDRKNGGKYTVAQRTSGVAGRAGLMQGADEAIRQGTRFLGFYGATGGHLPFQTADGGFNPTFDAKGTESYSQADIDENPTLADMAEAALKILEKSETGFWLMVEAGDVDWANHANNLDNSIGAVLSGEAAFERIVDWVERTQGWDDTAIIVTSDHGHFLVIDDAEVIAEAGREDRQAVSTP</sequence>
<evidence type="ECO:0000313" key="3">
    <source>
        <dbReference type="EMBL" id="GAA5510542.1"/>
    </source>
</evidence>
<comment type="caution">
    <text evidence="3">The sequence shown here is derived from an EMBL/GenBank/DDBJ whole genome shotgun (WGS) entry which is preliminary data.</text>
</comment>
<dbReference type="Proteomes" id="UP001416858">
    <property type="component" value="Unassembled WGS sequence"/>
</dbReference>
<dbReference type="Gene3D" id="3.40.720.10">
    <property type="entry name" value="Alkaline Phosphatase, subunit A"/>
    <property type="match status" value="2"/>
</dbReference>
<keyword evidence="2" id="KW-0732">Signal</keyword>
<dbReference type="PANTHER" id="PTHR11596">
    <property type="entry name" value="ALKALINE PHOSPHATASE"/>
    <property type="match status" value="1"/>
</dbReference>
<protein>
    <recommendedName>
        <fullName evidence="5">Alkaline phosphatase</fullName>
    </recommendedName>
</protein>
<proteinExistence type="predicted"/>
<evidence type="ECO:0000256" key="1">
    <source>
        <dbReference type="ARBA" id="ARBA00022553"/>
    </source>
</evidence>
<evidence type="ECO:0008006" key="5">
    <source>
        <dbReference type="Google" id="ProtNLM"/>
    </source>
</evidence>